<dbReference type="Proteomes" id="UP000092443">
    <property type="component" value="Unplaced"/>
</dbReference>
<dbReference type="GeneID" id="119641420"/>
<evidence type="ECO:0000313" key="3">
    <source>
        <dbReference type="RefSeq" id="XP_037896038.1"/>
    </source>
</evidence>
<proteinExistence type="predicted"/>
<dbReference type="KEGG" id="gfs:119641420"/>
<organism evidence="2 3">
    <name type="scientific">Glossina fuscipes</name>
    <dbReference type="NCBI Taxonomy" id="7396"/>
    <lineage>
        <taxon>Eukaryota</taxon>
        <taxon>Metazoa</taxon>
        <taxon>Ecdysozoa</taxon>
        <taxon>Arthropoda</taxon>
        <taxon>Hexapoda</taxon>
        <taxon>Insecta</taxon>
        <taxon>Pterygota</taxon>
        <taxon>Neoptera</taxon>
        <taxon>Endopterygota</taxon>
        <taxon>Diptera</taxon>
        <taxon>Brachycera</taxon>
        <taxon>Muscomorpha</taxon>
        <taxon>Hippoboscoidea</taxon>
        <taxon>Glossinidae</taxon>
        <taxon>Glossina</taxon>
    </lineage>
</organism>
<reference evidence="3" key="1">
    <citation type="submission" date="2025-08" db="UniProtKB">
        <authorList>
            <consortium name="RefSeq"/>
        </authorList>
    </citation>
    <scope>IDENTIFICATION</scope>
    <source>
        <tissue evidence="3">Whole body pupa</tissue>
    </source>
</reference>
<gene>
    <name evidence="3" type="primary">LOC119641420</name>
</gene>
<evidence type="ECO:0000313" key="2">
    <source>
        <dbReference type="Proteomes" id="UP000092443"/>
    </source>
</evidence>
<sequence>MRKLMNERERRTYIIEKVDLDLVDYFTNCTICARRLILKETDDTIPTARRHMKVMWCVDRFFKALFFFGLLYYLYYYFFDRLSSGETVIQKPLE</sequence>
<keyword evidence="2" id="KW-1185">Reference proteome</keyword>
<feature type="transmembrane region" description="Helical" evidence="1">
    <location>
        <begin position="61"/>
        <end position="78"/>
    </location>
</feature>
<dbReference type="RefSeq" id="XP_037896038.1">
    <property type="nucleotide sequence ID" value="XM_038040110.1"/>
</dbReference>
<keyword evidence="1" id="KW-0812">Transmembrane</keyword>
<accession>A0A9C5ZAL4</accession>
<evidence type="ECO:0000256" key="1">
    <source>
        <dbReference type="SAM" id="Phobius"/>
    </source>
</evidence>
<keyword evidence="1" id="KW-1133">Transmembrane helix</keyword>
<dbReference type="AlphaFoldDB" id="A0A9C5ZAL4"/>
<keyword evidence="1" id="KW-0472">Membrane</keyword>
<protein>
    <submittedName>
        <fullName evidence="3">Uncharacterized protein LOC119641420</fullName>
    </submittedName>
</protein>
<name>A0A9C5ZAL4_9MUSC</name>